<dbReference type="GO" id="GO:0030255">
    <property type="term" value="P:protein secretion by the type IV secretion system"/>
    <property type="evidence" value="ECO:0007669"/>
    <property type="project" value="InterPro"/>
</dbReference>
<gene>
    <name evidence="6" type="ORF">BKK52_11370</name>
</gene>
<dbReference type="AlphaFoldDB" id="A0A1V3IX30"/>
<proteinExistence type="predicted"/>
<dbReference type="EMBL" id="MLHL01000071">
    <property type="protein sequence ID" value="OOF46521.1"/>
    <property type="molecule type" value="Genomic_DNA"/>
</dbReference>
<dbReference type="OrthoDB" id="6631512at2"/>
<keyword evidence="3 5" id="KW-1133">Transmembrane helix</keyword>
<comment type="caution">
    <text evidence="6">The sequence shown here is derived from an EMBL/GenBank/DDBJ whole genome shotgun (WGS) entry which is preliminary data.</text>
</comment>
<keyword evidence="4 5" id="KW-0472">Membrane</keyword>
<dbReference type="InterPro" id="IPR007688">
    <property type="entry name" value="Conjugal_tfr_TrbL/VirB6"/>
</dbReference>
<feature type="transmembrane region" description="Helical" evidence="5">
    <location>
        <begin position="268"/>
        <end position="289"/>
    </location>
</feature>
<dbReference type="Proteomes" id="UP000189161">
    <property type="component" value="Unassembled WGS sequence"/>
</dbReference>
<evidence type="ECO:0000256" key="5">
    <source>
        <dbReference type="SAM" id="Phobius"/>
    </source>
</evidence>
<comment type="subcellular location">
    <subcellularLocation>
        <location evidence="1">Membrane</location>
        <topology evidence="1">Multi-pass membrane protein</topology>
    </subcellularLocation>
</comment>
<evidence type="ECO:0000256" key="1">
    <source>
        <dbReference type="ARBA" id="ARBA00004141"/>
    </source>
</evidence>
<organism evidence="6 7">
    <name type="scientific">Rodentibacter trehalosifermentans</name>
    <dbReference type="NCBI Taxonomy" id="1908263"/>
    <lineage>
        <taxon>Bacteria</taxon>
        <taxon>Pseudomonadati</taxon>
        <taxon>Pseudomonadota</taxon>
        <taxon>Gammaproteobacteria</taxon>
        <taxon>Pasteurellales</taxon>
        <taxon>Pasteurellaceae</taxon>
        <taxon>Rodentibacter</taxon>
    </lineage>
</organism>
<accession>A0A1V3IX30</accession>
<evidence type="ECO:0008006" key="8">
    <source>
        <dbReference type="Google" id="ProtNLM"/>
    </source>
</evidence>
<evidence type="ECO:0000313" key="7">
    <source>
        <dbReference type="Proteomes" id="UP000189161"/>
    </source>
</evidence>
<name>A0A1V3IX30_9PAST</name>
<feature type="transmembrane region" description="Helical" evidence="5">
    <location>
        <begin position="145"/>
        <end position="169"/>
    </location>
</feature>
<dbReference type="RefSeq" id="WP_077478742.1">
    <property type="nucleotide sequence ID" value="NZ_MLHL01000071.1"/>
</dbReference>
<evidence type="ECO:0000256" key="4">
    <source>
        <dbReference type="ARBA" id="ARBA00023136"/>
    </source>
</evidence>
<dbReference type="GO" id="GO:0016020">
    <property type="term" value="C:membrane"/>
    <property type="evidence" value="ECO:0007669"/>
    <property type="project" value="UniProtKB-SubCell"/>
</dbReference>
<evidence type="ECO:0000256" key="2">
    <source>
        <dbReference type="ARBA" id="ARBA00022692"/>
    </source>
</evidence>
<feature type="transmembrane region" description="Helical" evidence="5">
    <location>
        <begin position="205"/>
        <end position="225"/>
    </location>
</feature>
<protein>
    <recommendedName>
        <fullName evidence="8">Conjugal transfer protein TrbL</fullName>
    </recommendedName>
</protein>
<feature type="transmembrane region" description="Helical" evidence="5">
    <location>
        <begin position="33"/>
        <end position="50"/>
    </location>
</feature>
<keyword evidence="7" id="KW-1185">Reference proteome</keyword>
<evidence type="ECO:0000256" key="3">
    <source>
        <dbReference type="ARBA" id="ARBA00022989"/>
    </source>
</evidence>
<reference evidence="6 7" key="1">
    <citation type="submission" date="2016-10" db="EMBL/GenBank/DDBJ databases">
        <title>Rodentibacter gen. nov. and new species.</title>
        <authorList>
            <person name="Christensen H."/>
        </authorList>
    </citation>
    <scope>NUCLEOTIDE SEQUENCE [LARGE SCALE GENOMIC DNA]</scope>
    <source>
        <strain evidence="6 7">H1987082031</strain>
    </source>
</reference>
<evidence type="ECO:0000313" key="6">
    <source>
        <dbReference type="EMBL" id="OOF46521.1"/>
    </source>
</evidence>
<feature type="transmembrane region" description="Helical" evidence="5">
    <location>
        <begin position="62"/>
        <end position="81"/>
    </location>
</feature>
<dbReference type="Pfam" id="PF04610">
    <property type="entry name" value="TrbL"/>
    <property type="match status" value="1"/>
</dbReference>
<keyword evidence="2 5" id="KW-0812">Transmembrane</keyword>
<feature type="transmembrane region" description="Helical" evidence="5">
    <location>
        <begin position="176"/>
        <end position="193"/>
    </location>
</feature>
<feature type="transmembrane region" description="Helical" evidence="5">
    <location>
        <begin position="237"/>
        <end position="256"/>
    </location>
</feature>
<sequence length="343" mass="36694">MSSFVSVLYTEIVNAFSSQTATMATNFANKVQPLYVACVGLYVVWVIYKINNQGGVVLMDIMNQVALIVLVGAFSFGGSYYTDSIIPFVQNSGDELAKAIGGKGTSNSVDTIDAIVKAFDNALLPYYKEWEEIGILDKLNSTLRIGLSIIILEACKLIFSIAIAVNLILAKIMVNLLLSVGILFVGFALFPSTRDMFKSFTGLCLNYILLNALYSAAVIMICKFLENRLGGVNGAPVDYVSILVGTLIIVFALNQIPTLVSSLTGGVGISPFTAGGMFGAAAGLMRMGLRGAGGLFRRDGATRNFFQGRRSATQKGEGTDSLPKRWKKRIDAVKNIGKGKAGA</sequence>